<dbReference type="AlphaFoldDB" id="A0A1J8Q9B3"/>
<dbReference type="Proteomes" id="UP000183567">
    <property type="component" value="Unassembled WGS sequence"/>
</dbReference>
<dbReference type="GO" id="GO:0016887">
    <property type="term" value="F:ATP hydrolysis activity"/>
    <property type="evidence" value="ECO:0007669"/>
    <property type="project" value="InterPro"/>
</dbReference>
<proteinExistence type="predicted"/>
<dbReference type="EMBL" id="LVVM01006321">
    <property type="protein sequence ID" value="OJA08340.1"/>
    <property type="molecule type" value="Genomic_DNA"/>
</dbReference>
<dbReference type="SUPFAM" id="SSF52540">
    <property type="entry name" value="P-loop containing nucleoside triphosphate hydrolases"/>
    <property type="match status" value="1"/>
</dbReference>
<keyword evidence="3" id="KW-1185">Reference proteome</keyword>
<dbReference type="GO" id="GO:0005524">
    <property type="term" value="F:ATP binding"/>
    <property type="evidence" value="ECO:0007669"/>
    <property type="project" value="InterPro"/>
</dbReference>
<accession>A0A1J8Q9B3</accession>
<evidence type="ECO:0000313" key="2">
    <source>
        <dbReference type="EMBL" id="OJA08340.1"/>
    </source>
</evidence>
<evidence type="ECO:0000259" key="1">
    <source>
        <dbReference type="Pfam" id="PF00005"/>
    </source>
</evidence>
<dbReference type="Pfam" id="PF00005">
    <property type="entry name" value="ABC_tran"/>
    <property type="match status" value="1"/>
</dbReference>
<dbReference type="InterPro" id="IPR003439">
    <property type="entry name" value="ABC_transporter-like_ATP-bd"/>
</dbReference>
<feature type="non-terminal residue" evidence="2">
    <location>
        <position position="1"/>
    </location>
</feature>
<sequence>ESEGANLSVGERSLLSLARALVKDCKVVVLDEATLVIRSFSPKHDGLVAVCYVPPTPLQWIILILY</sequence>
<reference evidence="2 3" key="1">
    <citation type="submission" date="2016-03" db="EMBL/GenBank/DDBJ databases">
        <title>Comparative genomics of the ectomycorrhizal sister species Rhizopogon vinicolor and Rhizopogon vesiculosus (Basidiomycota: Boletales) reveals a divergence of the mating type B locus.</title>
        <authorList>
            <person name="Mujic A.B."/>
            <person name="Kuo A."/>
            <person name="Tritt A."/>
            <person name="Lipzen A."/>
            <person name="Chen C."/>
            <person name="Johnson J."/>
            <person name="Sharma A."/>
            <person name="Barry K."/>
            <person name="Grigoriev I.V."/>
            <person name="Spatafora J.W."/>
        </authorList>
    </citation>
    <scope>NUCLEOTIDE SEQUENCE [LARGE SCALE GENOMIC DNA]</scope>
    <source>
        <strain evidence="2 3">AM-OR11-056</strain>
    </source>
</reference>
<gene>
    <name evidence="2" type="ORF">AZE42_12864</name>
</gene>
<dbReference type="OrthoDB" id="6500128at2759"/>
<protein>
    <recommendedName>
        <fullName evidence="1">ABC transporter domain-containing protein</fullName>
    </recommendedName>
</protein>
<dbReference type="InterPro" id="IPR027417">
    <property type="entry name" value="P-loop_NTPase"/>
</dbReference>
<feature type="domain" description="ABC transporter" evidence="1">
    <location>
        <begin position="3"/>
        <end position="34"/>
    </location>
</feature>
<comment type="caution">
    <text evidence="2">The sequence shown here is derived from an EMBL/GenBank/DDBJ whole genome shotgun (WGS) entry which is preliminary data.</text>
</comment>
<dbReference type="STRING" id="180088.A0A1J8Q9B3"/>
<dbReference type="Gene3D" id="3.40.50.300">
    <property type="entry name" value="P-loop containing nucleotide triphosphate hydrolases"/>
    <property type="match status" value="1"/>
</dbReference>
<evidence type="ECO:0000313" key="3">
    <source>
        <dbReference type="Proteomes" id="UP000183567"/>
    </source>
</evidence>
<organism evidence="2 3">
    <name type="scientific">Rhizopogon vesiculosus</name>
    <dbReference type="NCBI Taxonomy" id="180088"/>
    <lineage>
        <taxon>Eukaryota</taxon>
        <taxon>Fungi</taxon>
        <taxon>Dikarya</taxon>
        <taxon>Basidiomycota</taxon>
        <taxon>Agaricomycotina</taxon>
        <taxon>Agaricomycetes</taxon>
        <taxon>Agaricomycetidae</taxon>
        <taxon>Boletales</taxon>
        <taxon>Suillineae</taxon>
        <taxon>Rhizopogonaceae</taxon>
        <taxon>Rhizopogon</taxon>
    </lineage>
</organism>
<name>A0A1J8Q9B3_9AGAM</name>